<evidence type="ECO:0000313" key="10">
    <source>
        <dbReference type="Proteomes" id="UP000191094"/>
    </source>
</evidence>
<comment type="similarity">
    <text evidence="7">Belongs to the GHMP kinase family. IspE subfamily.</text>
</comment>
<dbReference type="InterPro" id="IPR006204">
    <property type="entry name" value="GHMP_kinase_N_dom"/>
</dbReference>
<evidence type="ECO:0000256" key="4">
    <source>
        <dbReference type="ARBA" id="ARBA00022777"/>
    </source>
</evidence>
<protein>
    <recommendedName>
        <fullName evidence="1 7">4-diphosphocytidyl-2-C-methyl-D-erythritol kinase</fullName>
        <shortName evidence="7">CMK</shortName>
        <ecNumber evidence="7">2.7.1.148</ecNumber>
    </recommendedName>
    <alternativeName>
        <fullName evidence="7">4-(cytidine-5'-diphospho)-2-C-methyl-D-erythritol kinase</fullName>
    </alternativeName>
</protein>
<dbReference type="GO" id="GO:0050515">
    <property type="term" value="F:4-(cytidine 5'-diphospho)-2-C-methyl-D-erythritol kinase activity"/>
    <property type="evidence" value="ECO:0007669"/>
    <property type="project" value="UniProtKB-UniRule"/>
</dbReference>
<feature type="domain" description="GHMP kinase N-terminal" evidence="8">
    <location>
        <begin position="121"/>
        <end position="192"/>
    </location>
</feature>
<evidence type="ECO:0000259" key="8">
    <source>
        <dbReference type="Pfam" id="PF00288"/>
    </source>
</evidence>
<dbReference type="EMBL" id="MUYT01000018">
    <property type="protein sequence ID" value="OOS18387.1"/>
    <property type="molecule type" value="Genomic_DNA"/>
</dbReference>
<dbReference type="Gene3D" id="3.30.70.890">
    <property type="entry name" value="GHMP kinase, C-terminal domain"/>
    <property type="match status" value="1"/>
</dbReference>
<proteinExistence type="inferred from homology"/>
<organism evidence="9 10">
    <name type="scientific">Lwoffella lincolnii</name>
    <dbReference type="NCBI Taxonomy" id="90241"/>
    <lineage>
        <taxon>Bacteria</taxon>
        <taxon>Pseudomonadati</taxon>
        <taxon>Pseudomonadota</taxon>
        <taxon>Gammaproteobacteria</taxon>
        <taxon>Moraxellales</taxon>
        <taxon>Moraxellaceae</taxon>
        <taxon>Lwoffella</taxon>
    </lineage>
</organism>
<dbReference type="HAMAP" id="MF_00061">
    <property type="entry name" value="IspE"/>
    <property type="match status" value="1"/>
</dbReference>
<keyword evidence="4 7" id="KW-0418">Kinase</keyword>
<evidence type="ECO:0000256" key="7">
    <source>
        <dbReference type="HAMAP-Rule" id="MF_00061"/>
    </source>
</evidence>
<feature type="active site" evidence="7">
    <location>
        <position position="21"/>
    </location>
</feature>
<dbReference type="Proteomes" id="UP000191094">
    <property type="component" value="Unassembled WGS sequence"/>
</dbReference>
<dbReference type="InterPro" id="IPR004424">
    <property type="entry name" value="IspE"/>
</dbReference>
<sequence length="339" mass="37152">MASDNCPTPTMASSWLLSPAKLNLFLHITGRRADGYHDLQTLFRLVNWGDAMRFEPLARQFVLADYLATKAHIKKTESTKKESTQTSISPIHLNGADGITPSVTDNLIHQATDALLSYVAEHATAMPVSLPIIDISLDKRIPTGAGLGGGSSNAATALLMLNHLWQLGLSNPQLQSIGRTLGADVPIFVLGQDAYATGIGDVLEPVRLPNQRHLLLLPQAHIATAQLFAHAQLQRNLPMLSTAELVDRQDDYLFRLVPPFCNVFEPVVRQLSDDVASAFDALWHLCHTHKLSATPRLTGSGACVFLPIDDDTDPTLLQYWQQHWHKNALCQAVVVESLV</sequence>
<keyword evidence="5 7" id="KW-0067">ATP-binding</keyword>
<gene>
    <name evidence="7" type="primary">ispE</name>
    <name evidence="9" type="ORF">B0682_09115</name>
</gene>
<keyword evidence="6 7" id="KW-0414">Isoprene biosynthesis</keyword>
<dbReference type="SUPFAM" id="SSF55060">
    <property type="entry name" value="GHMP Kinase, C-terminal domain"/>
    <property type="match status" value="1"/>
</dbReference>
<evidence type="ECO:0000313" key="9">
    <source>
        <dbReference type="EMBL" id="OOS18387.1"/>
    </source>
</evidence>
<dbReference type="EC" id="2.7.1.148" evidence="7"/>
<keyword evidence="2 7" id="KW-0808">Transferase</keyword>
<dbReference type="NCBIfam" id="TIGR00154">
    <property type="entry name" value="ispE"/>
    <property type="match status" value="1"/>
</dbReference>
<evidence type="ECO:0000256" key="2">
    <source>
        <dbReference type="ARBA" id="ARBA00022679"/>
    </source>
</evidence>
<dbReference type="AlphaFoldDB" id="A0A1T0C7N6"/>
<accession>A0A1T0C7N6</accession>
<dbReference type="InterPro" id="IPR020568">
    <property type="entry name" value="Ribosomal_Su5_D2-typ_SF"/>
</dbReference>
<dbReference type="GO" id="GO:0019288">
    <property type="term" value="P:isopentenyl diphosphate biosynthetic process, methylerythritol 4-phosphate pathway"/>
    <property type="evidence" value="ECO:0007669"/>
    <property type="project" value="UniProtKB-UniRule"/>
</dbReference>
<dbReference type="PANTHER" id="PTHR43527:SF2">
    <property type="entry name" value="4-DIPHOSPHOCYTIDYL-2-C-METHYL-D-ERYTHRITOL KINASE, CHLOROPLASTIC"/>
    <property type="match status" value="1"/>
</dbReference>
<name>A0A1T0C7N6_9GAMM</name>
<dbReference type="Gene3D" id="3.30.230.10">
    <property type="match status" value="1"/>
</dbReference>
<evidence type="ECO:0000256" key="6">
    <source>
        <dbReference type="ARBA" id="ARBA00023229"/>
    </source>
</evidence>
<dbReference type="PIRSF" id="PIRSF010376">
    <property type="entry name" value="IspE"/>
    <property type="match status" value="1"/>
</dbReference>
<evidence type="ECO:0000256" key="5">
    <source>
        <dbReference type="ARBA" id="ARBA00022840"/>
    </source>
</evidence>
<dbReference type="Pfam" id="PF00288">
    <property type="entry name" value="GHMP_kinases_N"/>
    <property type="match status" value="1"/>
</dbReference>
<feature type="active site" evidence="7">
    <location>
        <position position="184"/>
    </location>
</feature>
<reference evidence="9 10" key="1">
    <citation type="submission" date="2017-02" db="EMBL/GenBank/DDBJ databases">
        <title>Draft genome sequence of Moraxella lincolnii CCUG 9405T type strain.</title>
        <authorList>
            <person name="Salva-Serra F."/>
            <person name="Engstrom-Jakobsson H."/>
            <person name="Thorell K."/>
            <person name="Jaen-Luchoro D."/>
            <person name="Gonzales-Siles L."/>
            <person name="Karlsson R."/>
            <person name="Yazdan S."/>
            <person name="Boulund F."/>
            <person name="Johnning A."/>
            <person name="Engstrand L."/>
            <person name="Kristiansson E."/>
            <person name="Moore E."/>
        </authorList>
    </citation>
    <scope>NUCLEOTIDE SEQUENCE [LARGE SCALE GENOMIC DNA]</scope>
    <source>
        <strain evidence="9 10">CCUG 9405</strain>
    </source>
</reference>
<keyword evidence="10" id="KW-1185">Reference proteome</keyword>
<feature type="binding site" evidence="7">
    <location>
        <begin position="142"/>
        <end position="152"/>
    </location>
    <ligand>
        <name>ATP</name>
        <dbReference type="ChEBI" id="CHEBI:30616"/>
    </ligand>
</feature>
<dbReference type="SUPFAM" id="SSF54211">
    <property type="entry name" value="Ribosomal protein S5 domain 2-like"/>
    <property type="match status" value="1"/>
</dbReference>
<dbReference type="InterPro" id="IPR036554">
    <property type="entry name" value="GHMP_kinase_C_sf"/>
</dbReference>
<evidence type="ECO:0000256" key="3">
    <source>
        <dbReference type="ARBA" id="ARBA00022741"/>
    </source>
</evidence>
<dbReference type="GO" id="GO:0005524">
    <property type="term" value="F:ATP binding"/>
    <property type="evidence" value="ECO:0007669"/>
    <property type="project" value="UniProtKB-UniRule"/>
</dbReference>
<dbReference type="UniPathway" id="UPA00056">
    <property type="reaction ID" value="UER00094"/>
</dbReference>
<keyword evidence="3 7" id="KW-0547">Nucleotide-binding</keyword>
<dbReference type="InterPro" id="IPR014721">
    <property type="entry name" value="Ribsml_uS5_D2-typ_fold_subgr"/>
</dbReference>
<dbReference type="GO" id="GO:0016114">
    <property type="term" value="P:terpenoid biosynthetic process"/>
    <property type="evidence" value="ECO:0007669"/>
    <property type="project" value="UniProtKB-UniRule"/>
</dbReference>
<comment type="catalytic activity">
    <reaction evidence="7">
        <text>4-CDP-2-C-methyl-D-erythritol + ATP = 4-CDP-2-C-methyl-D-erythritol 2-phosphate + ADP + H(+)</text>
        <dbReference type="Rhea" id="RHEA:18437"/>
        <dbReference type="ChEBI" id="CHEBI:15378"/>
        <dbReference type="ChEBI" id="CHEBI:30616"/>
        <dbReference type="ChEBI" id="CHEBI:57823"/>
        <dbReference type="ChEBI" id="CHEBI:57919"/>
        <dbReference type="ChEBI" id="CHEBI:456216"/>
        <dbReference type="EC" id="2.7.1.148"/>
    </reaction>
</comment>
<dbReference type="STRING" id="90241.B0682_09115"/>
<comment type="function">
    <text evidence="7">Catalyzes the phosphorylation of the position 2 hydroxy group of 4-diphosphocytidyl-2C-methyl-D-erythritol.</text>
</comment>
<comment type="pathway">
    <text evidence="7">Isoprenoid biosynthesis; isopentenyl diphosphate biosynthesis via DXP pathway; isopentenyl diphosphate from 1-deoxy-D-xylulose 5-phosphate: step 3/6.</text>
</comment>
<comment type="caution">
    <text evidence="9">The sequence shown here is derived from an EMBL/GenBank/DDBJ whole genome shotgun (WGS) entry which is preliminary data.</text>
</comment>
<dbReference type="PANTHER" id="PTHR43527">
    <property type="entry name" value="4-DIPHOSPHOCYTIDYL-2-C-METHYL-D-ERYTHRITOL KINASE, CHLOROPLASTIC"/>
    <property type="match status" value="1"/>
</dbReference>
<evidence type="ECO:0000256" key="1">
    <source>
        <dbReference type="ARBA" id="ARBA00017473"/>
    </source>
</evidence>